<comment type="caution">
    <text evidence="2">The sequence shown here is derived from an EMBL/GenBank/DDBJ whole genome shotgun (WGS) entry which is preliminary data.</text>
</comment>
<dbReference type="AlphaFoldDB" id="A0AAP0IDX9"/>
<feature type="domain" description="GT-1/4-like C-terminal" evidence="1">
    <location>
        <begin position="27"/>
        <end position="87"/>
    </location>
</feature>
<proteinExistence type="predicted"/>
<sequence length="188" mass="21544">MHCSSKRNRLTRFLFLAGGEGNSYGGRVITVKWGDFTRRIGIDGTADAIKEAIKSAFGLRTRRAFWLEDEDEVVRSLDRDMPLGTYTLHLDEGITIKLCIFDESDRIHVQTEEKTFYTEENFRDLLAHRGWTGLRELSGFRSVDSLNDIRPGAISLAETPPMPSLRNKFCPNYKLSIRNNFKLLKIPD</sequence>
<feature type="domain" description="GT-1/4-like C-terminal" evidence="1">
    <location>
        <begin position="92"/>
        <end position="154"/>
    </location>
</feature>
<dbReference type="InterPro" id="IPR058943">
    <property type="entry name" value="GT-1/4_C"/>
</dbReference>
<protein>
    <recommendedName>
        <fullName evidence="1">GT-1/4-like C-terminal domain-containing protein</fullName>
    </recommendedName>
</protein>
<keyword evidence="3" id="KW-1185">Reference proteome</keyword>
<evidence type="ECO:0000259" key="1">
    <source>
        <dbReference type="Pfam" id="PF26214"/>
    </source>
</evidence>
<organism evidence="2 3">
    <name type="scientific">Stephania yunnanensis</name>
    <dbReference type="NCBI Taxonomy" id="152371"/>
    <lineage>
        <taxon>Eukaryota</taxon>
        <taxon>Viridiplantae</taxon>
        <taxon>Streptophyta</taxon>
        <taxon>Embryophyta</taxon>
        <taxon>Tracheophyta</taxon>
        <taxon>Spermatophyta</taxon>
        <taxon>Magnoliopsida</taxon>
        <taxon>Ranunculales</taxon>
        <taxon>Menispermaceae</taxon>
        <taxon>Menispermoideae</taxon>
        <taxon>Cissampelideae</taxon>
        <taxon>Stephania</taxon>
    </lineage>
</organism>
<gene>
    <name evidence="2" type="ORF">Syun_020307</name>
</gene>
<evidence type="ECO:0000313" key="3">
    <source>
        <dbReference type="Proteomes" id="UP001420932"/>
    </source>
</evidence>
<accession>A0AAP0IDX9</accession>
<name>A0AAP0IDX9_9MAGN</name>
<dbReference type="EMBL" id="JBBNAF010000009">
    <property type="protein sequence ID" value="KAK9113510.1"/>
    <property type="molecule type" value="Genomic_DNA"/>
</dbReference>
<evidence type="ECO:0000313" key="2">
    <source>
        <dbReference type="EMBL" id="KAK9113510.1"/>
    </source>
</evidence>
<reference evidence="2 3" key="1">
    <citation type="submission" date="2024-01" db="EMBL/GenBank/DDBJ databases">
        <title>Genome assemblies of Stephania.</title>
        <authorList>
            <person name="Yang L."/>
        </authorList>
    </citation>
    <scope>NUCLEOTIDE SEQUENCE [LARGE SCALE GENOMIC DNA]</scope>
    <source>
        <strain evidence="2">YNDBR</strain>
        <tissue evidence="2">Leaf</tissue>
    </source>
</reference>
<dbReference type="Proteomes" id="UP001420932">
    <property type="component" value="Unassembled WGS sequence"/>
</dbReference>
<dbReference type="Pfam" id="PF26214">
    <property type="entry name" value="Ubiquitin_GT-1"/>
    <property type="match status" value="2"/>
</dbReference>